<name>A0A6P1XZ55_9SPIR</name>
<dbReference type="RefSeq" id="WP_162662521.1">
    <property type="nucleotide sequence ID" value="NZ_CP048020.1"/>
</dbReference>
<protein>
    <submittedName>
        <fullName evidence="3">Cysteine hydrolase</fullName>
    </submittedName>
</protein>
<organism evidence="3 4">
    <name type="scientific">Treponema vincentii</name>
    <dbReference type="NCBI Taxonomy" id="69710"/>
    <lineage>
        <taxon>Bacteria</taxon>
        <taxon>Pseudomonadati</taxon>
        <taxon>Spirochaetota</taxon>
        <taxon>Spirochaetia</taxon>
        <taxon>Spirochaetales</taxon>
        <taxon>Treponemataceae</taxon>
        <taxon>Treponema</taxon>
    </lineage>
</organism>
<reference evidence="3 4" key="1">
    <citation type="submission" date="2020-01" db="EMBL/GenBank/DDBJ databases">
        <title>Complete genome sequence of a human oral phylogroup 1 Treponema sp. strain ATCC 700766, originally isolated from periodontitis dental plaque.</title>
        <authorList>
            <person name="Chan Y."/>
            <person name="Huo Y.-B."/>
            <person name="Yu X.-L."/>
            <person name="Zeng H."/>
            <person name="Leung W.-K."/>
            <person name="Watt R.M."/>
        </authorList>
    </citation>
    <scope>NUCLEOTIDE SEQUENCE [LARGE SCALE GENOMIC DNA]</scope>
    <source>
        <strain evidence="3 4">OMZ 804</strain>
    </source>
</reference>
<dbReference type="CDD" id="cd00431">
    <property type="entry name" value="cysteine_hydrolases"/>
    <property type="match status" value="1"/>
</dbReference>
<sequence>MNDVLAVIDMQNDFVSGSLGTKEAQAIVQNVVKKIETFKGHIVFTQDTHQSSYLQSQEGMFLPVQHCIKNTEGWELVAPIKKLITDQVYEKPTFGSLLLAESLKSLHERTPIRSITLIGLCTDICVVSNALLLKAFFPEIPIYVDAVCCAGTTPENHKAALQVMKMCQIIIENE</sequence>
<evidence type="ECO:0000259" key="2">
    <source>
        <dbReference type="Pfam" id="PF00857"/>
    </source>
</evidence>
<dbReference type="InterPro" id="IPR050272">
    <property type="entry name" value="Isochorismatase-like_hydrls"/>
</dbReference>
<dbReference type="EMBL" id="CP048020">
    <property type="protein sequence ID" value="QHX42544.1"/>
    <property type="molecule type" value="Genomic_DNA"/>
</dbReference>
<dbReference type="GO" id="GO:0016787">
    <property type="term" value="F:hydrolase activity"/>
    <property type="evidence" value="ECO:0007669"/>
    <property type="project" value="UniProtKB-KW"/>
</dbReference>
<dbReference type="Pfam" id="PF00857">
    <property type="entry name" value="Isochorismatase"/>
    <property type="match status" value="1"/>
</dbReference>
<dbReference type="SUPFAM" id="SSF52499">
    <property type="entry name" value="Isochorismatase-like hydrolases"/>
    <property type="match status" value="1"/>
</dbReference>
<feature type="domain" description="Isochorismatase-like" evidence="2">
    <location>
        <begin position="5"/>
        <end position="171"/>
    </location>
</feature>
<dbReference type="PANTHER" id="PTHR43540:SF6">
    <property type="entry name" value="ISOCHORISMATASE-LIKE DOMAIN-CONTAINING PROTEIN"/>
    <property type="match status" value="1"/>
</dbReference>
<dbReference type="Proteomes" id="UP000464374">
    <property type="component" value="Chromosome"/>
</dbReference>
<proteinExistence type="predicted"/>
<dbReference type="InterPro" id="IPR000868">
    <property type="entry name" value="Isochorismatase-like_dom"/>
</dbReference>
<evidence type="ECO:0000313" key="4">
    <source>
        <dbReference type="Proteomes" id="UP000464374"/>
    </source>
</evidence>
<dbReference type="PANTHER" id="PTHR43540">
    <property type="entry name" value="PEROXYUREIDOACRYLATE/UREIDOACRYLATE AMIDOHYDROLASE-RELATED"/>
    <property type="match status" value="1"/>
</dbReference>
<dbReference type="InterPro" id="IPR036380">
    <property type="entry name" value="Isochorismatase-like_sf"/>
</dbReference>
<dbReference type="AlphaFoldDB" id="A0A6P1XZ55"/>
<keyword evidence="1 3" id="KW-0378">Hydrolase</keyword>
<dbReference type="Gene3D" id="3.40.50.850">
    <property type="entry name" value="Isochorismatase-like"/>
    <property type="match status" value="1"/>
</dbReference>
<accession>A0A6P1XZ55</accession>
<gene>
    <name evidence="3" type="ORF">GWP43_02760</name>
</gene>
<evidence type="ECO:0000256" key="1">
    <source>
        <dbReference type="ARBA" id="ARBA00022801"/>
    </source>
</evidence>
<evidence type="ECO:0000313" key="3">
    <source>
        <dbReference type="EMBL" id="QHX42544.1"/>
    </source>
</evidence>
<dbReference type="KEGG" id="trz:GWP43_02760"/>